<dbReference type="PANTHER" id="PTHR15901:SF16">
    <property type="entry name" value="TESTICULAR HAPLOID EXPRESSED GENE PROTEIN"/>
    <property type="match status" value="1"/>
</dbReference>
<feature type="region of interest" description="Disordered" evidence="2">
    <location>
        <begin position="57"/>
        <end position="107"/>
    </location>
</feature>
<organism evidence="3 4">
    <name type="scientific">Drosophila ananassae</name>
    <name type="common">Fruit fly</name>
    <dbReference type="NCBI Taxonomy" id="7217"/>
    <lineage>
        <taxon>Eukaryota</taxon>
        <taxon>Metazoa</taxon>
        <taxon>Ecdysozoa</taxon>
        <taxon>Arthropoda</taxon>
        <taxon>Hexapoda</taxon>
        <taxon>Insecta</taxon>
        <taxon>Pterygota</taxon>
        <taxon>Neoptera</taxon>
        <taxon>Endopterygota</taxon>
        <taxon>Diptera</taxon>
        <taxon>Brachycera</taxon>
        <taxon>Muscomorpha</taxon>
        <taxon>Ephydroidea</taxon>
        <taxon>Drosophilidae</taxon>
        <taxon>Drosophila</taxon>
        <taxon>Sophophora</taxon>
    </lineage>
</organism>
<name>A0A0P8ZYU5_DROAN</name>
<sequence length="340" mass="39089">MSRRLPAWQKMASHHSHLVHQFLSQTPSWEHLFHLPGRQSYNCDLRFKAPVKVPIEESRPRNRCGDNRPLAKPQEAQKARGSPHQRILAQNNLTPQQGRSEKPTYSRKRLADLATPKRKFFPPQKISPSNFGEVLKRSIRSTIGEASSKSYERYLQVAPKKPFKFNNLGSSSKKSAQRNLDDLFGDLDSRSSNSYTVASDRLVELAKSKKSEEPVPSEPWKLTKAMRDFQPTQRLLDLAHKPSFTKERHPPFQINWSTLHYKASSRTSQLAKATKKIPSDCLMSPTFKSEVREPTERLIELAKPKLRKDTWTRTAPYQVPSRALKAKITPRLIELARPRL</sequence>
<feature type="compositionally biased region" description="Basic and acidic residues" evidence="2">
    <location>
        <begin position="57"/>
        <end position="66"/>
    </location>
</feature>
<reference evidence="3 4" key="1">
    <citation type="journal article" date="2007" name="Nature">
        <title>Evolution of genes and genomes on the Drosophila phylogeny.</title>
        <authorList>
            <consortium name="Drosophila 12 Genomes Consortium"/>
            <person name="Clark A.G."/>
            <person name="Eisen M.B."/>
            <person name="Smith D.R."/>
            <person name="Bergman C.M."/>
            <person name="Oliver B."/>
            <person name="Markow T.A."/>
            <person name="Kaufman T.C."/>
            <person name="Kellis M."/>
            <person name="Gelbart W."/>
            <person name="Iyer V.N."/>
            <person name="Pollard D.A."/>
            <person name="Sackton T.B."/>
            <person name="Larracuente A.M."/>
            <person name="Singh N.D."/>
            <person name="Abad J.P."/>
            <person name="Abt D.N."/>
            <person name="Adryan B."/>
            <person name="Aguade M."/>
            <person name="Akashi H."/>
            <person name="Anderson W.W."/>
            <person name="Aquadro C.F."/>
            <person name="Ardell D.H."/>
            <person name="Arguello R."/>
            <person name="Artieri C.G."/>
            <person name="Barbash D.A."/>
            <person name="Barker D."/>
            <person name="Barsanti P."/>
            <person name="Batterham P."/>
            <person name="Batzoglou S."/>
            <person name="Begun D."/>
            <person name="Bhutkar A."/>
            <person name="Blanco E."/>
            <person name="Bosak S.A."/>
            <person name="Bradley R.K."/>
            <person name="Brand A.D."/>
            <person name="Brent M.R."/>
            <person name="Brooks A.N."/>
            <person name="Brown R.H."/>
            <person name="Butlin R.K."/>
            <person name="Caggese C."/>
            <person name="Calvi B.R."/>
            <person name="Bernardo de Carvalho A."/>
            <person name="Caspi A."/>
            <person name="Castrezana S."/>
            <person name="Celniker S.E."/>
            <person name="Chang J.L."/>
            <person name="Chapple C."/>
            <person name="Chatterji S."/>
            <person name="Chinwalla A."/>
            <person name="Civetta A."/>
            <person name="Clifton S.W."/>
            <person name="Comeron J.M."/>
            <person name="Costello J.C."/>
            <person name="Coyne J.A."/>
            <person name="Daub J."/>
            <person name="David R.G."/>
            <person name="Delcher A.L."/>
            <person name="Delehaunty K."/>
            <person name="Do C.B."/>
            <person name="Ebling H."/>
            <person name="Edwards K."/>
            <person name="Eickbush T."/>
            <person name="Evans J.D."/>
            <person name="Filipski A."/>
            <person name="Findeiss S."/>
            <person name="Freyhult E."/>
            <person name="Fulton L."/>
            <person name="Fulton R."/>
            <person name="Garcia A.C."/>
            <person name="Gardiner A."/>
            <person name="Garfield D.A."/>
            <person name="Garvin B.E."/>
            <person name="Gibson G."/>
            <person name="Gilbert D."/>
            <person name="Gnerre S."/>
            <person name="Godfrey J."/>
            <person name="Good R."/>
            <person name="Gotea V."/>
            <person name="Gravely B."/>
            <person name="Greenberg A.J."/>
            <person name="Griffiths-Jones S."/>
            <person name="Gross S."/>
            <person name="Guigo R."/>
            <person name="Gustafson E.A."/>
            <person name="Haerty W."/>
            <person name="Hahn M.W."/>
            <person name="Halligan D.L."/>
            <person name="Halpern A.L."/>
            <person name="Halter G.M."/>
            <person name="Han M.V."/>
            <person name="Heger A."/>
            <person name="Hillier L."/>
            <person name="Hinrichs A.S."/>
            <person name="Holmes I."/>
            <person name="Hoskins R.A."/>
            <person name="Hubisz M.J."/>
            <person name="Hultmark D."/>
            <person name="Huntley M.A."/>
            <person name="Jaffe D.B."/>
            <person name="Jagadeeshan S."/>
            <person name="Jeck W.R."/>
            <person name="Johnson J."/>
            <person name="Jones C.D."/>
            <person name="Jordan W.C."/>
            <person name="Karpen G.H."/>
            <person name="Kataoka E."/>
            <person name="Keightley P.D."/>
            <person name="Kheradpour P."/>
            <person name="Kirkness E.F."/>
            <person name="Koerich L.B."/>
            <person name="Kristiansen K."/>
            <person name="Kudrna D."/>
            <person name="Kulathinal R.J."/>
            <person name="Kumar S."/>
            <person name="Kwok R."/>
            <person name="Lander E."/>
            <person name="Langley C.H."/>
            <person name="Lapoint R."/>
            <person name="Lazzaro B.P."/>
            <person name="Lee S.J."/>
            <person name="Levesque L."/>
            <person name="Li R."/>
            <person name="Lin C.F."/>
            <person name="Lin M.F."/>
            <person name="Lindblad-Toh K."/>
            <person name="Llopart A."/>
            <person name="Long M."/>
            <person name="Low L."/>
            <person name="Lozovsky E."/>
            <person name="Lu J."/>
            <person name="Luo M."/>
            <person name="Machado C.A."/>
            <person name="Makalowski W."/>
            <person name="Marzo M."/>
            <person name="Matsuda M."/>
            <person name="Matzkin L."/>
            <person name="McAllister B."/>
            <person name="McBride C.S."/>
            <person name="McKernan B."/>
            <person name="McKernan K."/>
            <person name="Mendez-Lago M."/>
            <person name="Minx P."/>
            <person name="Mollenhauer M.U."/>
            <person name="Montooth K."/>
            <person name="Mount S.M."/>
            <person name="Mu X."/>
            <person name="Myers E."/>
            <person name="Negre B."/>
            <person name="Newfeld S."/>
            <person name="Nielsen R."/>
            <person name="Noor M.A."/>
            <person name="O'Grady P."/>
            <person name="Pachter L."/>
            <person name="Papaceit M."/>
            <person name="Parisi M.J."/>
            <person name="Parisi M."/>
            <person name="Parts L."/>
            <person name="Pedersen J.S."/>
            <person name="Pesole G."/>
            <person name="Phillippy A.M."/>
            <person name="Ponting C.P."/>
            <person name="Pop M."/>
            <person name="Porcelli D."/>
            <person name="Powell J.R."/>
            <person name="Prohaska S."/>
            <person name="Pruitt K."/>
            <person name="Puig M."/>
            <person name="Quesneville H."/>
            <person name="Ram K.R."/>
            <person name="Rand D."/>
            <person name="Rasmussen M.D."/>
            <person name="Reed L.K."/>
            <person name="Reenan R."/>
            <person name="Reily A."/>
            <person name="Remington K.A."/>
            <person name="Rieger T.T."/>
            <person name="Ritchie M.G."/>
            <person name="Robin C."/>
            <person name="Rogers Y.H."/>
            <person name="Rohde C."/>
            <person name="Rozas J."/>
            <person name="Rubenfield M.J."/>
            <person name="Ruiz A."/>
            <person name="Russo S."/>
            <person name="Salzberg S.L."/>
            <person name="Sanchez-Gracia A."/>
            <person name="Saranga D.J."/>
            <person name="Sato H."/>
            <person name="Schaeffer S.W."/>
            <person name="Schatz M.C."/>
            <person name="Schlenke T."/>
            <person name="Schwartz R."/>
            <person name="Segarra C."/>
            <person name="Singh R.S."/>
            <person name="Sirot L."/>
            <person name="Sirota M."/>
            <person name="Sisneros N.B."/>
            <person name="Smith C.D."/>
            <person name="Smith T.F."/>
            <person name="Spieth J."/>
            <person name="Stage D.E."/>
            <person name="Stark A."/>
            <person name="Stephan W."/>
            <person name="Strausberg R.L."/>
            <person name="Strempel S."/>
            <person name="Sturgill D."/>
            <person name="Sutton G."/>
            <person name="Sutton G.G."/>
            <person name="Tao W."/>
            <person name="Teichmann S."/>
            <person name="Tobari Y.N."/>
            <person name="Tomimura Y."/>
            <person name="Tsolas J.M."/>
            <person name="Valente V.L."/>
            <person name="Venter E."/>
            <person name="Venter J.C."/>
            <person name="Vicario S."/>
            <person name="Vieira F.G."/>
            <person name="Vilella A.J."/>
            <person name="Villasante A."/>
            <person name="Walenz B."/>
            <person name="Wang J."/>
            <person name="Wasserman M."/>
            <person name="Watts T."/>
            <person name="Wilson D."/>
            <person name="Wilson R.K."/>
            <person name="Wing R.A."/>
            <person name="Wolfner M.F."/>
            <person name="Wong A."/>
            <person name="Wong G.K."/>
            <person name="Wu C.I."/>
            <person name="Wu G."/>
            <person name="Yamamoto D."/>
            <person name="Yang H.P."/>
            <person name="Yang S.P."/>
            <person name="Yorke J.A."/>
            <person name="Yoshida K."/>
            <person name="Zdobnov E."/>
            <person name="Zhang P."/>
            <person name="Zhang Y."/>
            <person name="Zimin A.V."/>
            <person name="Baldwin J."/>
            <person name="Abdouelleil A."/>
            <person name="Abdulkadir J."/>
            <person name="Abebe A."/>
            <person name="Abera B."/>
            <person name="Abreu J."/>
            <person name="Acer S.C."/>
            <person name="Aftuck L."/>
            <person name="Alexander A."/>
            <person name="An P."/>
            <person name="Anderson E."/>
            <person name="Anderson S."/>
            <person name="Arachi H."/>
            <person name="Azer M."/>
            <person name="Bachantsang P."/>
            <person name="Barry A."/>
            <person name="Bayul T."/>
            <person name="Berlin A."/>
            <person name="Bessette D."/>
            <person name="Bloom T."/>
            <person name="Blye J."/>
            <person name="Boguslavskiy L."/>
            <person name="Bonnet C."/>
            <person name="Boukhgalter B."/>
            <person name="Bourzgui I."/>
            <person name="Brown A."/>
            <person name="Cahill P."/>
            <person name="Channer S."/>
            <person name="Cheshatsang Y."/>
            <person name="Chuda L."/>
            <person name="Citroen M."/>
            <person name="Collymore A."/>
            <person name="Cooke P."/>
            <person name="Costello M."/>
            <person name="D'Aco K."/>
            <person name="Daza R."/>
            <person name="De Haan G."/>
            <person name="DeGray S."/>
            <person name="DeMaso C."/>
            <person name="Dhargay N."/>
            <person name="Dooley K."/>
            <person name="Dooley E."/>
            <person name="Doricent M."/>
            <person name="Dorje P."/>
            <person name="Dorjee K."/>
            <person name="Dupes A."/>
            <person name="Elong R."/>
            <person name="Falk J."/>
            <person name="Farina A."/>
            <person name="Faro S."/>
            <person name="Ferguson D."/>
            <person name="Fisher S."/>
            <person name="Foley C.D."/>
            <person name="Franke A."/>
            <person name="Friedrich D."/>
            <person name="Gadbois L."/>
            <person name="Gearin G."/>
            <person name="Gearin C.R."/>
            <person name="Giannoukos G."/>
            <person name="Goode T."/>
            <person name="Graham J."/>
            <person name="Grandbois E."/>
            <person name="Grewal S."/>
            <person name="Gyaltsen K."/>
            <person name="Hafez N."/>
            <person name="Hagos B."/>
            <person name="Hall J."/>
            <person name="Henson C."/>
            <person name="Hollinger A."/>
            <person name="Honan T."/>
            <person name="Huard M.D."/>
            <person name="Hughes L."/>
            <person name="Hurhula B."/>
            <person name="Husby M.E."/>
            <person name="Kamat A."/>
            <person name="Kanga B."/>
            <person name="Kashin S."/>
            <person name="Khazanovich D."/>
            <person name="Kisner P."/>
            <person name="Lance K."/>
            <person name="Lara M."/>
            <person name="Lee W."/>
            <person name="Lennon N."/>
            <person name="Letendre F."/>
            <person name="LeVine R."/>
            <person name="Lipovsky A."/>
            <person name="Liu X."/>
            <person name="Liu J."/>
            <person name="Liu S."/>
            <person name="Lokyitsang T."/>
            <person name="Lokyitsang Y."/>
            <person name="Lubonja R."/>
            <person name="Lui A."/>
            <person name="MacDonald P."/>
            <person name="Magnisalis V."/>
            <person name="Maru K."/>
            <person name="Matthews C."/>
            <person name="McCusker W."/>
            <person name="McDonough S."/>
            <person name="Mehta T."/>
            <person name="Meldrim J."/>
            <person name="Meneus L."/>
            <person name="Mihai O."/>
            <person name="Mihalev A."/>
            <person name="Mihova T."/>
            <person name="Mittelman R."/>
            <person name="Mlenga V."/>
            <person name="Montmayeur A."/>
            <person name="Mulrain L."/>
            <person name="Navidi A."/>
            <person name="Naylor J."/>
            <person name="Negash T."/>
            <person name="Nguyen T."/>
            <person name="Nguyen N."/>
            <person name="Nicol R."/>
            <person name="Norbu C."/>
            <person name="Norbu N."/>
            <person name="Novod N."/>
            <person name="O'Neill B."/>
            <person name="Osman S."/>
            <person name="Markiewicz E."/>
            <person name="Oyono O.L."/>
            <person name="Patti C."/>
            <person name="Phunkhang P."/>
            <person name="Pierre F."/>
            <person name="Priest M."/>
            <person name="Raghuraman S."/>
            <person name="Rege F."/>
            <person name="Reyes R."/>
            <person name="Rise C."/>
            <person name="Rogov P."/>
            <person name="Ross K."/>
            <person name="Ryan E."/>
            <person name="Settipalli S."/>
            <person name="Shea T."/>
            <person name="Sherpa N."/>
            <person name="Shi L."/>
            <person name="Shih D."/>
            <person name="Sparrow T."/>
            <person name="Spaulding J."/>
            <person name="Stalker J."/>
            <person name="Stange-Thomann N."/>
            <person name="Stavropoulos S."/>
            <person name="Stone C."/>
            <person name="Strader C."/>
            <person name="Tesfaye S."/>
            <person name="Thomson T."/>
            <person name="Thoulutsang Y."/>
            <person name="Thoulutsang D."/>
            <person name="Topham K."/>
            <person name="Topping I."/>
            <person name="Tsamla T."/>
            <person name="Vassiliev H."/>
            <person name="Vo A."/>
            <person name="Wangchuk T."/>
            <person name="Wangdi T."/>
            <person name="Weiand M."/>
            <person name="Wilkinson J."/>
            <person name="Wilson A."/>
            <person name="Yadav S."/>
            <person name="Young G."/>
            <person name="Yu Q."/>
            <person name="Zembek L."/>
            <person name="Zhong D."/>
            <person name="Zimmer A."/>
            <person name="Zwirko Z."/>
            <person name="Jaffe D.B."/>
            <person name="Alvarez P."/>
            <person name="Brockman W."/>
            <person name="Butler J."/>
            <person name="Chin C."/>
            <person name="Gnerre S."/>
            <person name="Grabherr M."/>
            <person name="Kleber M."/>
            <person name="Mauceli E."/>
            <person name="MacCallum I."/>
        </authorList>
    </citation>
    <scope>NUCLEOTIDE SEQUENCE [LARGE SCALE GENOMIC DNA]</scope>
    <source>
        <strain evidence="4">Tucson 14024-0371.13</strain>
    </source>
</reference>
<evidence type="ECO:0000256" key="1">
    <source>
        <dbReference type="ARBA" id="ARBA00022737"/>
    </source>
</evidence>
<dbReference type="AlphaFoldDB" id="A0A0P8ZYU5"/>
<dbReference type="SMART" id="SM00705">
    <property type="entry name" value="THEG"/>
    <property type="match status" value="4"/>
</dbReference>
<proteinExistence type="predicted"/>
<dbReference type="EMBL" id="CH902617">
    <property type="protein sequence ID" value="KPU79798.1"/>
    <property type="molecule type" value="Genomic_DNA"/>
</dbReference>
<keyword evidence="1" id="KW-0677">Repeat</keyword>
<dbReference type="GeneID" id="6499745"/>
<dbReference type="Pfam" id="PF14912">
    <property type="entry name" value="THEG"/>
    <property type="match status" value="2"/>
</dbReference>
<dbReference type="InterPro" id="IPR006623">
    <property type="entry name" value="THEG"/>
</dbReference>
<dbReference type="InParanoid" id="A0A0P8ZYU5"/>
<feature type="compositionally biased region" description="Polar residues" evidence="2">
    <location>
        <begin position="88"/>
        <end position="98"/>
    </location>
</feature>
<evidence type="ECO:0000313" key="4">
    <source>
        <dbReference type="Proteomes" id="UP000007801"/>
    </source>
</evidence>
<evidence type="ECO:0000313" key="3">
    <source>
        <dbReference type="EMBL" id="KPU79798.1"/>
    </source>
</evidence>
<dbReference type="InterPro" id="IPR042401">
    <property type="entry name" value="SPMAP2-like"/>
</dbReference>
<dbReference type="OrthoDB" id="7851752at2759"/>
<keyword evidence="4" id="KW-1185">Reference proteome</keyword>
<dbReference type="Proteomes" id="UP000007801">
    <property type="component" value="Unassembled WGS sequence"/>
</dbReference>
<protein>
    <submittedName>
        <fullName evidence="3">Uncharacterized protein, isoform C</fullName>
    </submittedName>
</protein>
<accession>A0A0P8ZYU5</accession>
<evidence type="ECO:0000256" key="2">
    <source>
        <dbReference type="SAM" id="MobiDB-lite"/>
    </source>
</evidence>
<dbReference type="PANTHER" id="PTHR15901">
    <property type="entry name" value="TESTICULAR HAPLOID EXPRESSED GENE PROTEIN"/>
    <property type="match status" value="1"/>
</dbReference>
<gene>
    <name evidence="3" type="primary">Dana\GF16954</name>
    <name evidence="3" type="synonym">dana_GLEANR_18220</name>
    <name evidence="3" type="ORF">GF16954</name>
</gene>